<proteinExistence type="predicted"/>
<protein>
    <recommendedName>
        <fullName evidence="4">Alginate lyase domain-containing protein</fullName>
    </recommendedName>
</protein>
<reference evidence="5" key="1">
    <citation type="journal article" date="2021" name="Genome Biol. Evol.">
        <title>The assembled and annotated genome of the fairy-ring fungus Marasmius oreades.</title>
        <authorList>
            <person name="Hiltunen M."/>
            <person name="Ament-Velasquez S.L."/>
            <person name="Johannesson H."/>
        </authorList>
    </citation>
    <scope>NUCLEOTIDE SEQUENCE</scope>
    <source>
        <strain evidence="5">03SP1</strain>
    </source>
</reference>
<keyword evidence="1" id="KW-0732">Signal</keyword>
<sequence>MNESLGAGHSLEVVGSSLHCYSAQSSLRWKQQRSLKSERRKIRGNLRHSSGVINKRTDLHSTTTIQAGPWYMLQSMMPITIQPFFYAFILLAFSFPTLADPSDWVNTNYVVSLAAQHGDSTTSEARSSITRLATSSAKNGPWSILDNNGIRAPSGDVRDYVSWAPYWWPDCNWCSSGGRNHLAHAGPEPTSSTDDDNQPTGDDDHPDEDYSEESSGFPTPERRSSLRLPGLGPHRRLVRVKRSFETSLTLSQTSASPTSEISESSAFPFSELGPLVQAPLENFPLQTQVPVSMTLTVSHSASERTAGTAAPAQHAAKTKKLSCTPSPTSSMPPSATWTTCPYVNKDGQVNPDTRRVKDPGHINNAGQSVLYNALTYALTRDSTYSKRVASFVNTLLLDSKTGMNPHADYGQIVRGPGPKGSSGSFTGVLDMRGLVKMYNGVGILRATQSPEWTLAMDQSLKEWTRNWTSWMTGSSLGKVAGTRPNNHCTFYTYQLAGAQHAIGDTRGAQQTIEHFIKTCFQNQISTSGEQPYEAVRTRPYHYRCFNLEALIGIAKIGDEIGMNVWTATTKYGANIKTATDFTMALDPKREDVLQIVPHVLAVARAYGDPTGKYADFLQNRYPQYRTKPYWFYNQPEAFPNAAGNRRVKRELAWAKDGDLSPANREVMPFTCPEVFQLEKCVKIELCICVTCDQLKQYYV</sequence>
<feature type="compositionally biased region" description="Low complexity" evidence="3">
    <location>
        <begin position="322"/>
        <end position="339"/>
    </location>
</feature>
<evidence type="ECO:0000256" key="1">
    <source>
        <dbReference type="ARBA" id="ARBA00022729"/>
    </source>
</evidence>
<keyword evidence="6" id="KW-1185">Reference proteome</keyword>
<dbReference type="OrthoDB" id="63533at2759"/>
<evidence type="ECO:0000256" key="2">
    <source>
        <dbReference type="ARBA" id="ARBA00023239"/>
    </source>
</evidence>
<dbReference type="RefSeq" id="XP_043015832.1">
    <property type="nucleotide sequence ID" value="XM_043147127.1"/>
</dbReference>
<evidence type="ECO:0000313" key="5">
    <source>
        <dbReference type="EMBL" id="KAG7099362.1"/>
    </source>
</evidence>
<dbReference type="GO" id="GO:0016829">
    <property type="term" value="F:lyase activity"/>
    <property type="evidence" value="ECO:0007669"/>
    <property type="project" value="UniProtKB-KW"/>
</dbReference>
<dbReference type="InterPro" id="IPR008929">
    <property type="entry name" value="Chondroitin_lyas"/>
</dbReference>
<gene>
    <name evidence="5" type="ORF">E1B28_001218</name>
</gene>
<feature type="region of interest" description="Disordered" evidence="3">
    <location>
        <begin position="302"/>
        <end position="349"/>
    </location>
</feature>
<organism evidence="5 6">
    <name type="scientific">Marasmius oreades</name>
    <name type="common">fairy-ring Marasmius</name>
    <dbReference type="NCBI Taxonomy" id="181124"/>
    <lineage>
        <taxon>Eukaryota</taxon>
        <taxon>Fungi</taxon>
        <taxon>Dikarya</taxon>
        <taxon>Basidiomycota</taxon>
        <taxon>Agaricomycotina</taxon>
        <taxon>Agaricomycetes</taxon>
        <taxon>Agaricomycetidae</taxon>
        <taxon>Agaricales</taxon>
        <taxon>Marasmiineae</taxon>
        <taxon>Marasmiaceae</taxon>
        <taxon>Marasmius</taxon>
    </lineage>
</organism>
<dbReference type="SUPFAM" id="SSF48230">
    <property type="entry name" value="Chondroitin AC/alginate lyase"/>
    <property type="match status" value="1"/>
</dbReference>
<dbReference type="Proteomes" id="UP001049176">
    <property type="component" value="Chromosome 1"/>
</dbReference>
<evidence type="ECO:0000259" key="4">
    <source>
        <dbReference type="Pfam" id="PF05426"/>
    </source>
</evidence>
<evidence type="ECO:0000313" key="6">
    <source>
        <dbReference type="Proteomes" id="UP001049176"/>
    </source>
</evidence>
<name>A0A9P7V334_9AGAR</name>
<feature type="region of interest" description="Disordered" evidence="3">
    <location>
        <begin position="184"/>
        <end position="231"/>
    </location>
</feature>
<dbReference type="EMBL" id="CM032181">
    <property type="protein sequence ID" value="KAG7099362.1"/>
    <property type="molecule type" value="Genomic_DNA"/>
</dbReference>
<comment type="caution">
    <text evidence="5">The sequence shown here is derived from an EMBL/GenBank/DDBJ whole genome shotgun (WGS) entry which is preliminary data.</text>
</comment>
<dbReference type="AlphaFoldDB" id="A0A9P7V334"/>
<dbReference type="KEGG" id="more:E1B28_001218"/>
<dbReference type="InterPro" id="IPR008397">
    <property type="entry name" value="Alginate_lyase_dom"/>
</dbReference>
<feature type="compositionally biased region" description="Low complexity" evidence="3">
    <location>
        <begin position="305"/>
        <end position="315"/>
    </location>
</feature>
<dbReference type="Pfam" id="PF05426">
    <property type="entry name" value="Alginate_lyase"/>
    <property type="match status" value="1"/>
</dbReference>
<evidence type="ECO:0000256" key="3">
    <source>
        <dbReference type="SAM" id="MobiDB-lite"/>
    </source>
</evidence>
<accession>A0A9P7V334</accession>
<feature type="domain" description="Alginate lyase" evidence="4">
    <location>
        <begin position="312"/>
        <end position="584"/>
    </location>
</feature>
<dbReference type="GO" id="GO:0042597">
    <property type="term" value="C:periplasmic space"/>
    <property type="evidence" value="ECO:0007669"/>
    <property type="project" value="InterPro"/>
</dbReference>
<dbReference type="Gene3D" id="1.50.10.100">
    <property type="entry name" value="Chondroitin AC/alginate lyase"/>
    <property type="match status" value="2"/>
</dbReference>
<dbReference type="GeneID" id="66070294"/>
<keyword evidence="2" id="KW-0456">Lyase</keyword>